<keyword evidence="3" id="KW-1185">Reference proteome</keyword>
<organism evidence="2 3">
    <name type="scientific">Mythimna separata</name>
    <name type="common">Oriental armyworm</name>
    <name type="synonym">Pseudaletia separata</name>
    <dbReference type="NCBI Taxonomy" id="271217"/>
    <lineage>
        <taxon>Eukaryota</taxon>
        <taxon>Metazoa</taxon>
        <taxon>Ecdysozoa</taxon>
        <taxon>Arthropoda</taxon>
        <taxon>Hexapoda</taxon>
        <taxon>Insecta</taxon>
        <taxon>Pterygota</taxon>
        <taxon>Neoptera</taxon>
        <taxon>Endopterygota</taxon>
        <taxon>Lepidoptera</taxon>
        <taxon>Glossata</taxon>
        <taxon>Ditrysia</taxon>
        <taxon>Noctuoidea</taxon>
        <taxon>Noctuidae</taxon>
        <taxon>Noctuinae</taxon>
        <taxon>Hadenini</taxon>
        <taxon>Mythimna</taxon>
    </lineage>
</organism>
<evidence type="ECO:0000313" key="2">
    <source>
        <dbReference type="EMBL" id="KAJ8717828.1"/>
    </source>
</evidence>
<dbReference type="GO" id="GO:0006334">
    <property type="term" value="P:nucleosome assembly"/>
    <property type="evidence" value="ECO:0007669"/>
    <property type="project" value="InterPro"/>
</dbReference>
<accession>A0AAD7YKI3</accession>
<evidence type="ECO:0000259" key="1">
    <source>
        <dbReference type="PROSITE" id="PS51504"/>
    </source>
</evidence>
<dbReference type="InterPro" id="IPR036388">
    <property type="entry name" value="WH-like_DNA-bd_sf"/>
</dbReference>
<dbReference type="CDD" id="cd00073">
    <property type="entry name" value="H15"/>
    <property type="match status" value="1"/>
</dbReference>
<name>A0AAD7YKI3_MYTSE</name>
<dbReference type="GO" id="GO:0003677">
    <property type="term" value="F:DNA binding"/>
    <property type="evidence" value="ECO:0007669"/>
    <property type="project" value="InterPro"/>
</dbReference>
<dbReference type="EMBL" id="JARGEI010000016">
    <property type="protein sequence ID" value="KAJ8717828.1"/>
    <property type="molecule type" value="Genomic_DNA"/>
</dbReference>
<proteinExistence type="predicted"/>
<dbReference type="Gene3D" id="1.10.10.10">
    <property type="entry name" value="Winged helix-like DNA-binding domain superfamily/Winged helix DNA-binding domain"/>
    <property type="match status" value="1"/>
</dbReference>
<dbReference type="SMART" id="SM00526">
    <property type="entry name" value="H15"/>
    <property type="match status" value="1"/>
</dbReference>
<dbReference type="PROSITE" id="PS51504">
    <property type="entry name" value="H15"/>
    <property type="match status" value="1"/>
</dbReference>
<dbReference type="GO" id="GO:0000786">
    <property type="term" value="C:nucleosome"/>
    <property type="evidence" value="ECO:0007669"/>
    <property type="project" value="InterPro"/>
</dbReference>
<dbReference type="AlphaFoldDB" id="A0AAD7YKI3"/>
<dbReference type="Proteomes" id="UP001231518">
    <property type="component" value="Chromosome 18"/>
</dbReference>
<dbReference type="Pfam" id="PF00538">
    <property type="entry name" value="Linker_histone"/>
    <property type="match status" value="1"/>
</dbReference>
<dbReference type="SUPFAM" id="SSF46785">
    <property type="entry name" value="Winged helix' DNA-binding domain"/>
    <property type="match status" value="1"/>
</dbReference>
<sequence>MVNNAIKEMKERSGSSLQAIKKYIAAQYKVDAEKLAPFIRKYLKSAVESCALIQTKGVRQPSCHGPCRIRSRCQM</sequence>
<dbReference type="InterPro" id="IPR036390">
    <property type="entry name" value="WH_DNA-bd_sf"/>
</dbReference>
<gene>
    <name evidence="2" type="ORF">PYW07_005758</name>
</gene>
<feature type="domain" description="H15" evidence="1">
    <location>
        <begin position="1"/>
        <end position="75"/>
    </location>
</feature>
<evidence type="ECO:0000313" key="3">
    <source>
        <dbReference type="Proteomes" id="UP001231518"/>
    </source>
</evidence>
<protein>
    <recommendedName>
        <fullName evidence="1">H15 domain-containing protein</fullName>
    </recommendedName>
</protein>
<dbReference type="InterPro" id="IPR005818">
    <property type="entry name" value="Histone_H1/H5_H15"/>
</dbReference>
<comment type="caution">
    <text evidence="2">The sequence shown here is derived from an EMBL/GenBank/DDBJ whole genome shotgun (WGS) entry which is preliminary data.</text>
</comment>
<reference evidence="2" key="1">
    <citation type="submission" date="2023-03" db="EMBL/GenBank/DDBJ databases">
        <title>Chromosome-level genomes of two armyworms, Mythimna separata and Mythimna loreyi, provide insights into the biosynthesis and reception of sex pheromones.</title>
        <authorList>
            <person name="Zhao H."/>
        </authorList>
    </citation>
    <scope>NUCLEOTIDE SEQUENCE</scope>
    <source>
        <strain evidence="2">BeijingLab</strain>
        <tissue evidence="2">Pupa</tissue>
    </source>
</reference>